<name>A0A366HD97_9BURK</name>
<evidence type="ECO:0000313" key="3">
    <source>
        <dbReference type="EMBL" id="RBP39246.1"/>
    </source>
</evidence>
<keyword evidence="4" id="KW-1185">Reference proteome</keyword>
<feature type="domain" description="DUF2062" evidence="2">
    <location>
        <begin position="2"/>
        <end position="155"/>
    </location>
</feature>
<dbReference type="PANTHER" id="PTHR40547:SF1">
    <property type="entry name" value="SLL0298 PROTEIN"/>
    <property type="match status" value="1"/>
</dbReference>
<dbReference type="Pfam" id="PF09835">
    <property type="entry name" value="DUF2062"/>
    <property type="match status" value="1"/>
</dbReference>
<feature type="transmembrane region" description="Helical" evidence="1">
    <location>
        <begin position="18"/>
        <end position="39"/>
    </location>
</feature>
<dbReference type="RefSeq" id="WP_113933227.1">
    <property type="nucleotide sequence ID" value="NZ_JACCEU010000003.1"/>
</dbReference>
<sequence>MGPVLNDPRLWRVSRRGIALGVALGIFFGLLVPLAQIPISAAAAVALRANLPVAAAATFVTNPVTFGPVYYGAYRLGKVILGEKPATEAEVLAVLAKVQDQPVQANGFIDHMRRAWQRLKSAGKPLVVGLAVVATVSGLTAYFVISGVWILKTRWTRKRRLRERQ</sequence>
<feature type="transmembrane region" description="Helical" evidence="1">
    <location>
        <begin position="126"/>
        <end position="151"/>
    </location>
</feature>
<reference evidence="3 4" key="1">
    <citation type="submission" date="2018-06" db="EMBL/GenBank/DDBJ databases">
        <title>Genomic Encyclopedia of Type Strains, Phase IV (KMG-IV): sequencing the most valuable type-strain genomes for metagenomic binning, comparative biology and taxonomic classification.</title>
        <authorList>
            <person name="Goeker M."/>
        </authorList>
    </citation>
    <scope>NUCLEOTIDE SEQUENCE [LARGE SCALE GENOMIC DNA]</scope>
    <source>
        <strain evidence="3 4">DSM 25520</strain>
    </source>
</reference>
<proteinExistence type="predicted"/>
<accession>A0A366HD97</accession>
<dbReference type="Proteomes" id="UP000253628">
    <property type="component" value="Unassembled WGS sequence"/>
</dbReference>
<gene>
    <name evidence="3" type="ORF">DFR37_10536</name>
</gene>
<evidence type="ECO:0000313" key="4">
    <source>
        <dbReference type="Proteomes" id="UP000253628"/>
    </source>
</evidence>
<protein>
    <recommendedName>
        <fullName evidence="2">DUF2062 domain-containing protein</fullName>
    </recommendedName>
</protein>
<comment type="caution">
    <text evidence="3">The sequence shown here is derived from an EMBL/GenBank/DDBJ whole genome shotgun (WGS) entry which is preliminary data.</text>
</comment>
<organism evidence="3 4">
    <name type="scientific">Eoetvoesiella caeni</name>
    <dbReference type="NCBI Taxonomy" id="645616"/>
    <lineage>
        <taxon>Bacteria</taxon>
        <taxon>Pseudomonadati</taxon>
        <taxon>Pseudomonadota</taxon>
        <taxon>Betaproteobacteria</taxon>
        <taxon>Burkholderiales</taxon>
        <taxon>Alcaligenaceae</taxon>
        <taxon>Eoetvoesiella</taxon>
    </lineage>
</organism>
<keyword evidence="1" id="KW-0472">Membrane</keyword>
<evidence type="ECO:0000256" key="1">
    <source>
        <dbReference type="SAM" id="Phobius"/>
    </source>
</evidence>
<keyword evidence="1" id="KW-1133">Transmembrane helix</keyword>
<keyword evidence="1" id="KW-0812">Transmembrane</keyword>
<dbReference type="PANTHER" id="PTHR40547">
    <property type="entry name" value="SLL0298 PROTEIN"/>
    <property type="match status" value="1"/>
</dbReference>
<dbReference type="InterPro" id="IPR018639">
    <property type="entry name" value="DUF2062"/>
</dbReference>
<evidence type="ECO:0000259" key="2">
    <source>
        <dbReference type="Pfam" id="PF09835"/>
    </source>
</evidence>
<dbReference type="OrthoDB" id="5296274at2"/>
<dbReference type="EMBL" id="QNRQ01000005">
    <property type="protein sequence ID" value="RBP39246.1"/>
    <property type="molecule type" value="Genomic_DNA"/>
</dbReference>
<dbReference type="AlphaFoldDB" id="A0A366HD97"/>